<dbReference type="PANTHER" id="PTHR43825:SF1">
    <property type="entry name" value="TRANSKETOLASE-LIKE PYRIMIDINE-BINDING DOMAIN-CONTAINING PROTEIN"/>
    <property type="match status" value="1"/>
</dbReference>
<dbReference type="EMBL" id="BAABDO010000038">
    <property type="protein sequence ID" value="GAA4141634.1"/>
    <property type="molecule type" value="Genomic_DNA"/>
</dbReference>
<proteinExistence type="predicted"/>
<evidence type="ECO:0000259" key="1">
    <source>
        <dbReference type="Pfam" id="PF02780"/>
    </source>
</evidence>
<sequence>MLRGGRDVVMVSSGLMTMRALQAAERLARRNVDAAVVHAPTIKPFDEQTVPAELGGDRPAVTLENHTVVGGLFETVAAALARAGRGVRAVPIGPPDEFLAAGALPTLHDRYGLATAKIVDRVLAELG</sequence>
<dbReference type="InterPro" id="IPR033248">
    <property type="entry name" value="Transketolase_C"/>
</dbReference>
<organism evidence="2 3">
    <name type="scientific">Actinomadura keratinilytica</name>
    <dbReference type="NCBI Taxonomy" id="547461"/>
    <lineage>
        <taxon>Bacteria</taxon>
        <taxon>Bacillati</taxon>
        <taxon>Actinomycetota</taxon>
        <taxon>Actinomycetes</taxon>
        <taxon>Streptosporangiales</taxon>
        <taxon>Thermomonosporaceae</taxon>
        <taxon>Actinomadura</taxon>
    </lineage>
</organism>
<keyword evidence="3" id="KW-1185">Reference proteome</keyword>
<protein>
    <recommendedName>
        <fullName evidence="1">Transketolase C-terminal domain-containing protein</fullName>
    </recommendedName>
</protein>
<name>A0ABP7YUV9_9ACTN</name>
<dbReference type="SUPFAM" id="SSF52922">
    <property type="entry name" value="TK C-terminal domain-like"/>
    <property type="match status" value="1"/>
</dbReference>
<dbReference type="InterPro" id="IPR051157">
    <property type="entry name" value="PDH/Transketolase"/>
</dbReference>
<accession>A0ABP7YUV9</accession>
<evidence type="ECO:0000313" key="2">
    <source>
        <dbReference type="EMBL" id="GAA4141634.1"/>
    </source>
</evidence>
<dbReference type="RefSeq" id="WP_345021715.1">
    <property type="nucleotide sequence ID" value="NZ_BAABDO010000038.1"/>
</dbReference>
<evidence type="ECO:0000313" key="3">
    <source>
        <dbReference type="Proteomes" id="UP001500266"/>
    </source>
</evidence>
<dbReference type="Gene3D" id="3.40.50.920">
    <property type="match status" value="1"/>
</dbReference>
<gene>
    <name evidence="2" type="ORF">GCM10022416_29770</name>
</gene>
<comment type="caution">
    <text evidence="2">The sequence shown here is derived from an EMBL/GenBank/DDBJ whole genome shotgun (WGS) entry which is preliminary data.</text>
</comment>
<feature type="domain" description="Transketolase C-terminal" evidence="1">
    <location>
        <begin position="2"/>
        <end position="118"/>
    </location>
</feature>
<dbReference type="InterPro" id="IPR009014">
    <property type="entry name" value="Transketo_C/PFOR_II"/>
</dbReference>
<dbReference type="Proteomes" id="UP001500266">
    <property type="component" value="Unassembled WGS sequence"/>
</dbReference>
<dbReference type="Pfam" id="PF02780">
    <property type="entry name" value="Transketolase_C"/>
    <property type="match status" value="1"/>
</dbReference>
<reference evidence="3" key="1">
    <citation type="journal article" date="2019" name="Int. J. Syst. Evol. Microbiol.">
        <title>The Global Catalogue of Microorganisms (GCM) 10K type strain sequencing project: providing services to taxonomists for standard genome sequencing and annotation.</title>
        <authorList>
            <consortium name="The Broad Institute Genomics Platform"/>
            <consortium name="The Broad Institute Genome Sequencing Center for Infectious Disease"/>
            <person name="Wu L."/>
            <person name="Ma J."/>
        </authorList>
    </citation>
    <scope>NUCLEOTIDE SEQUENCE [LARGE SCALE GENOMIC DNA]</scope>
    <source>
        <strain evidence="3">JCM 17316</strain>
    </source>
</reference>
<dbReference type="PANTHER" id="PTHR43825">
    <property type="entry name" value="PYRUVATE DEHYDROGENASE E1 COMPONENT"/>
    <property type="match status" value="1"/>
</dbReference>